<feature type="transmembrane region" description="Helical" evidence="8">
    <location>
        <begin position="1616"/>
        <end position="1645"/>
    </location>
</feature>
<keyword evidence="4 8" id="KW-0812">Transmembrane</keyword>
<feature type="transmembrane region" description="Helical" evidence="8">
    <location>
        <begin position="1863"/>
        <end position="1884"/>
    </location>
</feature>
<evidence type="ECO:0000256" key="3">
    <source>
        <dbReference type="ARBA" id="ARBA00022475"/>
    </source>
</evidence>
<feature type="region of interest" description="Disordered" evidence="9">
    <location>
        <begin position="73"/>
        <end position="99"/>
    </location>
</feature>
<feature type="transmembrane region" description="Helical" evidence="8">
    <location>
        <begin position="847"/>
        <end position="868"/>
    </location>
</feature>
<name>A0A1B0B1R2_9MUSC</name>
<dbReference type="GO" id="GO:0046983">
    <property type="term" value="F:protein dimerization activity"/>
    <property type="evidence" value="ECO:0007669"/>
    <property type="project" value="InterPro"/>
</dbReference>
<evidence type="ECO:0000256" key="7">
    <source>
        <dbReference type="ARBA" id="ARBA00023180"/>
    </source>
</evidence>
<keyword evidence="6 8" id="KW-0472">Membrane</keyword>
<feature type="domain" description="Anoctamin dimerisation" evidence="11">
    <location>
        <begin position="355"/>
        <end position="588"/>
    </location>
</feature>
<evidence type="ECO:0000256" key="1">
    <source>
        <dbReference type="ARBA" id="ARBA00004651"/>
    </source>
</evidence>
<comment type="similarity">
    <text evidence="2 8">Belongs to the anoctamin family.</text>
</comment>
<evidence type="ECO:0000256" key="6">
    <source>
        <dbReference type="ARBA" id="ARBA00023136"/>
    </source>
</evidence>
<feature type="transmembrane region" description="Helical" evidence="8">
    <location>
        <begin position="754"/>
        <end position="773"/>
    </location>
</feature>
<proteinExistence type="inferred from homology"/>
<feature type="compositionally biased region" description="Basic and acidic residues" evidence="9">
    <location>
        <begin position="29"/>
        <end position="53"/>
    </location>
</feature>
<dbReference type="PANTHER" id="PTHR12308">
    <property type="entry name" value="ANOCTAMIN"/>
    <property type="match status" value="1"/>
</dbReference>
<accession>A0A1B0B1R2</accession>
<keyword evidence="13" id="KW-1185">Reference proteome</keyword>
<protein>
    <recommendedName>
        <fullName evidence="8">Anoctamin</fullName>
    </recommendedName>
</protein>
<feature type="domain" description="Anoctamin transmembrane" evidence="10">
    <location>
        <begin position="1607"/>
        <end position="2179"/>
    </location>
</feature>
<keyword evidence="3" id="KW-1003">Cell membrane</keyword>
<reference evidence="13" key="1">
    <citation type="submission" date="2015-01" db="EMBL/GenBank/DDBJ databases">
        <authorList>
            <person name="Aksoy S."/>
            <person name="Warren W."/>
            <person name="Wilson R.K."/>
        </authorList>
    </citation>
    <scope>NUCLEOTIDE SEQUENCE [LARGE SCALE GENOMIC DNA]</scope>
    <source>
        <strain evidence="13">IAEA</strain>
    </source>
</reference>
<comment type="subcellular location">
    <subcellularLocation>
        <location evidence="1">Cell membrane</location>
        <topology evidence="1">Multi-pass membrane protein</topology>
    </subcellularLocation>
    <subcellularLocation>
        <location evidence="8">Membrane</location>
        <topology evidence="8">Multi-pass membrane protein</topology>
    </subcellularLocation>
</comment>
<dbReference type="Proteomes" id="UP000092460">
    <property type="component" value="Unassembled WGS sequence"/>
</dbReference>
<evidence type="ECO:0000256" key="5">
    <source>
        <dbReference type="ARBA" id="ARBA00022989"/>
    </source>
</evidence>
<dbReference type="VEuPathDB" id="VectorBase:GPPI016009"/>
<dbReference type="GO" id="GO:0005254">
    <property type="term" value="F:chloride channel activity"/>
    <property type="evidence" value="ECO:0007669"/>
    <property type="project" value="TreeGrafter"/>
</dbReference>
<evidence type="ECO:0000256" key="4">
    <source>
        <dbReference type="ARBA" id="ARBA00022692"/>
    </source>
</evidence>
<dbReference type="InterPro" id="IPR007632">
    <property type="entry name" value="Anoctamin"/>
</dbReference>
<evidence type="ECO:0000313" key="12">
    <source>
        <dbReference type="EnsemblMetazoa" id="GPPI016009-PA"/>
    </source>
</evidence>
<feature type="region of interest" description="Disordered" evidence="9">
    <location>
        <begin position="1"/>
        <end position="53"/>
    </location>
</feature>
<sequence>MNSNTQHKQLKTRISSEDETSTAPITEASSHEDLISRDTNDSEEKAKERKSHADGLPFSRFLSVPSLRNVRTKHLRRPIASSPAKSERLKEHSCPSDELPIRRLSQDSGIVAGRLFVGRPPFVESAPPAQRLSSKTYSENTFSFVVNEQPLPRNKNFFEAFSMTSMGEEMTRLPSLNYYTSAENNSIISQKLGNYNENSRPTYQKLNADNDRHGTQLSTNLEICTKRLTSIQPFGPKVENNEVIPGTAMHHSLGLQLSTPPTPDPNNEMDAQSEDNITINNNLNSPSSDTSNMLPNQFAYKQLMPYEGNLTHPSMESSLDGSYHSNHQVNINLDNGVTRKLKNQDNEGLDDESLMFRDGRRKIDMVVAWEEENLGVMTESESRKRDCRRTFMENLIKEGLEVELEDKMQSFNEKTFFMKIHLPWRLETRLGEVMNIKLPTKRFITISVKPSWDEDNIVTRNVQHWKDIWQKITKRIQLDHQVVEGEISFKSATRNGNPEEQFIVKDRATAYTSAQRSFMVMQVLVRTPFDDSDRCGIRRLLNDNTYLGCFPLHEGRYDRPHSSGITLDRRILYLTWAHPSQWYKKQPLCLVRKYFGDKIALYFCWLGFYTEMLVYPAIVGTLCFIYGLATLNSEDNTPSKEICNESGTGNITLCPLCDKACSYQHLYESCLFSRITYLFDNPSTVFFAIFMSFWATTFLELWKRKQSVIVWEWDLRNVESDEENRPEFETNATNFRINPVTREREPYMSTWNRWIRFAITGSAVLFMITIVLSAVLGTIIYRISVVTVIYGGGGFFVKEHAKLFTTITAALINLVVIMILTKIYHRLAIRLTNLENPRTQTEYEDSYTFKIFFFEFMNFYSSLIYIAFFKGRFFDYPGDDQARRSEFFRLKNDICDPAGCLSELCIQLAIIMVGKQCWNNFMEYLFPKFYNWWRQRKHKKDTKDESHLHMAWEQDYHMQDPGRLALFDEYLEMILQYGFVTLFVAAFPLAPLFALLNNVAEIRLDAYKMVTQARRPLAERVEDIGAWYGILRIITYTAVVSNAFVIAYTSDFIPRMVYKFVYSETYTLIGYIEHSLSLFNTSDYKEEWGAKTEKDPDTCAYRGYRNGPQDYEPYGLSPHYWHVFAARLAFVVVFEPPFVESAPPAQRLSSKTYSENTFSFVVNEQPLPRNKNFFEAFSMTSMGEEMTRLPSLNYYTSAENNSIISQKLGNYNENSRPTYQKLNADNDRHGTQLSTNLEICTKRLTSIQPFGPKVENNEVIPGTAMHHSLGLQLSTPPTPDPNNEMDAQSEDNITINNNLNSPSSDTSNMLPNQFAYKQLMPYEGNLTHPSMESSLDGSYHSNHQVNINLNNGVTRKLKNQDNEGLDDESLMFRDGRRKIDMVVAWEEENLGVMTESESRKRDCRRTFMENLIKEGLEVELEDKMQSFNEKTFFMKIHLPWRLETRLGEVMNIKLPTKRFITISVKPSWDEDNIVTRNVQHWKDIWQKITKRIQLDHQVVEGEISFKSATRNGNPEEQFIVKDRATAYTSAQRSFMVMQVLVRTPFDDSDRCGIRRLLNDNTYLGCFPLHEGRYDRPHSSGITLDRRILYLTWAHPSQWYKKQPLCLVRKYFGDKIALYFCWLGFYTEMLVYPAIVGTLCFIYGLATLNSEDNTPSKEICNESGTGNITLCPLCDKACSYQHLYESCLFSRITYLFDNPSTVFFAIFMSFWATTFLELWKRKQSVIVWEWDLRNVESDEENRPEFETNATNFRINPVTREREPYMSTWNRWIRFAITGSAVLFMITIVLSAVLGTIIYRISVVTVIYGGGGFFVKEHAKLFTTITAALINLVVIMILTKIYHRLAIRLTNLENPRTQTEYEDSYTFKIFFFEFMNFYSSLIYIAFFKGRFFDYPGDDQARRSEFFRLKNDICDPAGCLSELCIQLAIIMVGKQCWNNFMEYLFPKFYNWWRQRKHKKDTKDESHLHMAWEQDYHMQDPGRLALFDEYLEMILQYGFVTLFVAAFPLAPLFALLNNVAEIRLDAYKMVTQARRPLAERVEDIGAWYGILRIITYTAVVSNAFVIAYTSDFIPRMVYKFVYSETYTLIGYIEHSLSLFNTSDYKEEWGAKTEKDPDTCAYRGYRNGPQDYEPYGLSPHYWHVFAARLAFVVVFEHVVFVLTGVMQFVIPDIPAEVQTQMQREQLLAKEAKYQHGIKRAQGDKQDLISLFRETSNRNNPNTPIPELGSVMPRRSWARRFSRLSDTLDAHVEVAGRPKRSTETSTVWEVS</sequence>
<dbReference type="Pfam" id="PF16178">
    <property type="entry name" value="Anoct_dimer"/>
    <property type="match status" value="2"/>
</dbReference>
<feature type="domain" description="Anoctamin dimerisation" evidence="11">
    <location>
        <begin position="1371"/>
        <end position="1604"/>
    </location>
</feature>
<reference evidence="12" key="2">
    <citation type="submission" date="2020-05" db="UniProtKB">
        <authorList>
            <consortium name="EnsemblMetazoa"/>
        </authorList>
    </citation>
    <scope>IDENTIFICATION</scope>
    <source>
        <strain evidence="12">IAEA</strain>
    </source>
</reference>
<evidence type="ECO:0000256" key="9">
    <source>
        <dbReference type="SAM" id="MobiDB-lite"/>
    </source>
</evidence>
<feature type="transmembrane region" description="Helical" evidence="8">
    <location>
        <begin position="1990"/>
        <end position="2012"/>
    </location>
</feature>
<dbReference type="EnsemblMetazoa" id="GPPI016009-RA">
    <property type="protein sequence ID" value="GPPI016009-PA"/>
    <property type="gene ID" value="GPPI016009"/>
</dbReference>
<feature type="domain" description="Anoctamin transmembrane" evidence="10">
    <location>
        <begin position="591"/>
        <end position="1135"/>
    </location>
</feature>
<dbReference type="GO" id="GO:0005886">
    <property type="term" value="C:plasma membrane"/>
    <property type="evidence" value="ECO:0007669"/>
    <property type="project" value="UniProtKB-SubCell"/>
</dbReference>
<dbReference type="EMBL" id="JXJN01007264">
    <property type="status" value="NOT_ANNOTATED_CDS"/>
    <property type="molecule type" value="Genomic_DNA"/>
</dbReference>
<feature type="transmembrane region" description="Helical" evidence="8">
    <location>
        <begin position="1026"/>
        <end position="1049"/>
    </location>
</feature>
<feature type="compositionally biased region" description="Basic and acidic residues" evidence="9">
    <location>
        <begin position="85"/>
        <end position="99"/>
    </location>
</feature>
<keyword evidence="5 8" id="KW-1133">Transmembrane helix</keyword>
<dbReference type="PANTHER" id="PTHR12308:SF84">
    <property type="entry name" value="ANOCTAMIN"/>
    <property type="match status" value="1"/>
</dbReference>
<feature type="transmembrane region" description="Helical" evidence="8">
    <location>
        <begin position="600"/>
        <end position="629"/>
    </location>
</feature>
<feature type="transmembrane region" description="Helical" evidence="8">
    <location>
        <begin position="1820"/>
        <end position="1843"/>
    </location>
</feature>
<evidence type="ECO:0000259" key="10">
    <source>
        <dbReference type="Pfam" id="PF04547"/>
    </source>
</evidence>
<evidence type="ECO:0000256" key="2">
    <source>
        <dbReference type="ARBA" id="ARBA00009671"/>
    </source>
</evidence>
<evidence type="ECO:0000256" key="8">
    <source>
        <dbReference type="RuleBase" id="RU280814"/>
    </source>
</evidence>
<evidence type="ECO:0000259" key="11">
    <source>
        <dbReference type="Pfam" id="PF16178"/>
    </source>
</evidence>
<dbReference type="Pfam" id="PF04547">
    <property type="entry name" value="Anoctamin"/>
    <property type="match status" value="2"/>
</dbReference>
<feature type="transmembrane region" description="Helical" evidence="8">
    <location>
        <begin position="2042"/>
        <end position="2065"/>
    </location>
</feature>
<keyword evidence="7" id="KW-0325">Glycoprotein</keyword>
<feature type="transmembrane region" description="Helical" evidence="8">
    <location>
        <begin position="2144"/>
        <end position="2165"/>
    </location>
</feature>
<dbReference type="InterPro" id="IPR032394">
    <property type="entry name" value="Anoct_dimer"/>
</dbReference>
<comment type="caution">
    <text evidence="8">Lacks conserved residue(s) required for the propagation of feature annotation.</text>
</comment>
<feature type="transmembrane region" description="Helical" evidence="8">
    <location>
        <begin position="974"/>
        <end position="996"/>
    </location>
</feature>
<dbReference type="InterPro" id="IPR049452">
    <property type="entry name" value="Anoctamin_TM"/>
</dbReference>
<evidence type="ECO:0000313" key="13">
    <source>
        <dbReference type="Proteomes" id="UP000092460"/>
    </source>
</evidence>
<feature type="transmembrane region" description="Helical" evidence="8">
    <location>
        <begin position="804"/>
        <end position="827"/>
    </location>
</feature>
<feature type="transmembrane region" description="Helical" evidence="8">
    <location>
        <begin position="1770"/>
        <end position="1789"/>
    </location>
</feature>
<organism evidence="12 13">
    <name type="scientific">Glossina palpalis gambiensis</name>
    <dbReference type="NCBI Taxonomy" id="67801"/>
    <lineage>
        <taxon>Eukaryota</taxon>
        <taxon>Metazoa</taxon>
        <taxon>Ecdysozoa</taxon>
        <taxon>Arthropoda</taxon>
        <taxon>Hexapoda</taxon>
        <taxon>Insecta</taxon>
        <taxon>Pterygota</taxon>
        <taxon>Neoptera</taxon>
        <taxon>Endopterygota</taxon>
        <taxon>Diptera</taxon>
        <taxon>Brachycera</taxon>
        <taxon>Muscomorpha</taxon>
        <taxon>Hippoboscoidea</taxon>
        <taxon>Glossinidae</taxon>
        <taxon>Glossina</taxon>
    </lineage>
</organism>